<dbReference type="eggNOG" id="arCOG01759">
    <property type="taxonomic scope" value="Archaea"/>
</dbReference>
<sequence>MEKLAEVFGVFAVQSVFGLSSVVVLRAEDGRYLPIYIGNTEAMAIHSALRNKTMSRPMTHDLLTEILKKLRTKVVRIIIDDLVDNTFYARIVLSQNNHEIELDARPSDSIAIAVRMASPIYVDEKVLDEAGQDEELSSEFVEFDQIMKY</sequence>
<dbReference type="Gene3D" id="3.10.690.10">
    <property type="entry name" value="Bifunctional nuclease domain"/>
    <property type="match status" value="1"/>
</dbReference>
<evidence type="ECO:0000259" key="1">
    <source>
        <dbReference type="PROSITE" id="PS51658"/>
    </source>
</evidence>
<dbReference type="HOGENOM" id="CLU_096111_3_0_2"/>
<protein>
    <recommendedName>
        <fullName evidence="1">BFN domain-containing protein</fullName>
    </recommendedName>
</protein>
<dbReference type="KEGG" id="ast:Asulf_02155"/>
<dbReference type="EMBL" id="CP005290">
    <property type="protein sequence ID" value="AGK62109.1"/>
    <property type="molecule type" value="Genomic_DNA"/>
</dbReference>
<accession>N0BEQ3</accession>
<dbReference type="InterPro" id="IPR036104">
    <property type="entry name" value="BFN_sf"/>
</dbReference>
<dbReference type="STRING" id="387631.Asulf_02155"/>
<gene>
    <name evidence="2" type="ORF">Asulf_02155</name>
</gene>
<feature type="domain" description="BFN" evidence="1">
    <location>
        <begin position="2"/>
        <end position="134"/>
    </location>
</feature>
<dbReference type="GO" id="GO:0004518">
    <property type="term" value="F:nuclease activity"/>
    <property type="evidence" value="ECO:0007669"/>
    <property type="project" value="InterPro"/>
</dbReference>
<evidence type="ECO:0000313" key="3">
    <source>
        <dbReference type="Proteomes" id="UP000013307"/>
    </source>
</evidence>
<dbReference type="Pfam" id="PF02577">
    <property type="entry name" value="BFN_dom"/>
    <property type="match status" value="1"/>
</dbReference>
<keyword evidence="3" id="KW-1185">Reference proteome</keyword>
<organism evidence="2 3">
    <name type="scientific">Archaeoglobus sulfaticallidus PM70-1</name>
    <dbReference type="NCBI Taxonomy" id="387631"/>
    <lineage>
        <taxon>Archaea</taxon>
        <taxon>Methanobacteriati</taxon>
        <taxon>Methanobacteriota</taxon>
        <taxon>Archaeoglobi</taxon>
        <taxon>Archaeoglobales</taxon>
        <taxon>Archaeoglobaceae</taxon>
        <taxon>Archaeoglobus</taxon>
    </lineage>
</organism>
<dbReference type="PANTHER" id="PTHR15160:SF1">
    <property type="entry name" value="VON HIPPEL-LINDAU DISEASE TUMOR SUPPRESSOR"/>
    <property type="match status" value="1"/>
</dbReference>
<dbReference type="PANTHER" id="PTHR15160">
    <property type="entry name" value="VON HIPPEL-LINDAU PROTEIN"/>
    <property type="match status" value="1"/>
</dbReference>
<dbReference type="AlphaFoldDB" id="N0BEQ3"/>
<dbReference type="PROSITE" id="PS51658">
    <property type="entry name" value="BFN"/>
    <property type="match status" value="1"/>
</dbReference>
<proteinExistence type="predicted"/>
<dbReference type="OrthoDB" id="30741at2157"/>
<dbReference type="RefSeq" id="WP_015591705.1">
    <property type="nucleotide sequence ID" value="NC_021169.1"/>
</dbReference>
<dbReference type="Proteomes" id="UP000013307">
    <property type="component" value="Chromosome"/>
</dbReference>
<dbReference type="InterPro" id="IPR003729">
    <property type="entry name" value="Bi_nuclease_dom"/>
</dbReference>
<dbReference type="SUPFAM" id="SSF103256">
    <property type="entry name" value="Hypothetical protein TM0160"/>
    <property type="match status" value="1"/>
</dbReference>
<name>N0BEQ3_9EURY</name>
<evidence type="ECO:0000313" key="2">
    <source>
        <dbReference type="EMBL" id="AGK62109.1"/>
    </source>
</evidence>
<reference evidence="2 3" key="1">
    <citation type="journal article" date="2013" name="Genome Announc.">
        <title>Complete Genome Sequence of the Thermophilic and Facultatively Chemolithoautotrophic Sulfate Reducer Archaeoglobus sulfaticallidus Strain PM70-1T.</title>
        <authorList>
            <person name="Stokke R."/>
            <person name="Hocking W.P."/>
            <person name="Steinsbu B.O."/>
            <person name="Steen I.H."/>
        </authorList>
    </citation>
    <scope>NUCLEOTIDE SEQUENCE [LARGE SCALE GENOMIC DNA]</scope>
    <source>
        <strain evidence="2">PM70-1</strain>
    </source>
</reference>
<dbReference type="GeneID" id="15393934"/>